<dbReference type="Gene3D" id="3.40.50.620">
    <property type="entry name" value="HUPs"/>
    <property type="match status" value="1"/>
</dbReference>
<reference evidence="4" key="1">
    <citation type="journal article" date="2019" name="Int. J. Syst. Evol. Microbiol.">
        <title>The Global Catalogue of Microorganisms (GCM) 10K type strain sequencing project: providing services to taxonomists for standard genome sequencing and annotation.</title>
        <authorList>
            <consortium name="The Broad Institute Genomics Platform"/>
            <consortium name="The Broad Institute Genome Sequencing Center for Infectious Disease"/>
            <person name="Wu L."/>
            <person name="Ma J."/>
        </authorList>
    </citation>
    <scope>NUCLEOTIDE SEQUENCE [LARGE SCALE GENOMIC DNA]</scope>
    <source>
        <strain evidence="4">JCM 17705</strain>
    </source>
</reference>
<dbReference type="Proteomes" id="UP001500582">
    <property type="component" value="Unassembled WGS sequence"/>
</dbReference>
<evidence type="ECO:0000259" key="2">
    <source>
        <dbReference type="Pfam" id="PF02698"/>
    </source>
</evidence>
<evidence type="ECO:0000256" key="1">
    <source>
        <dbReference type="SAM" id="SignalP"/>
    </source>
</evidence>
<evidence type="ECO:0000313" key="3">
    <source>
        <dbReference type="EMBL" id="GAA4323150.1"/>
    </source>
</evidence>
<feature type="chain" id="PRO_5047240988" description="DUF218 domain-containing protein" evidence="1">
    <location>
        <begin position="26"/>
        <end position="422"/>
    </location>
</feature>
<name>A0ABP8GFE2_9SPHI</name>
<accession>A0ABP8GFE2</accession>
<dbReference type="EMBL" id="BAABFT010000005">
    <property type="protein sequence ID" value="GAA4323150.1"/>
    <property type="molecule type" value="Genomic_DNA"/>
</dbReference>
<evidence type="ECO:0000313" key="4">
    <source>
        <dbReference type="Proteomes" id="UP001500582"/>
    </source>
</evidence>
<organism evidence="3 4">
    <name type="scientific">Mucilaginibacter gynuensis</name>
    <dbReference type="NCBI Taxonomy" id="1302236"/>
    <lineage>
        <taxon>Bacteria</taxon>
        <taxon>Pseudomonadati</taxon>
        <taxon>Bacteroidota</taxon>
        <taxon>Sphingobacteriia</taxon>
        <taxon>Sphingobacteriales</taxon>
        <taxon>Sphingobacteriaceae</taxon>
        <taxon>Mucilaginibacter</taxon>
    </lineage>
</organism>
<feature type="domain" description="DUF218" evidence="2">
    <location>
        <begin position="261"/>
        <end position="372"/>
    </location>
</feature>
<feature type="signal peptide" evidence="1">
    <location>
        <begin position="1"/>
        <end position="25"/>
    </location>
</feature>
<comment type="caution">
    <text evidence="3">The sequence shown here is derived from an EMBL/GenBank/DDBJ whole genome shotgun (WGS) entry which is preliminary data.</text>
</comment>
<dbReference type="Pfam" id="PF02698">
    <property type="entry name" value="DUF218"/>
    <property type="match status" value="1"/>
</dbReference>
<protein>
    <recommendedName>
        <fullName evidence="2">DUF218 domain-containing protein</fullName>
    </recommendedName>
</protein>
<keyword evidence="4" id="KW-1185">Reference proteome</keyword>
<dbReference type="InterPro" id="IPR014729">
    <property type="entry name" value="Rossmann-like_a/b/a_fold"/>
</dbReference>
<gene>
    <name evidence="3" type="ORF">GCM10023149_23900</name>
</gene>
<dbReference type="InterPro" id="IPR003848">
    <property type="entry name" value="DUF218"/>
</dbReference>
<keyword evidence="1" id="KW-0732">Signal</keyword>
<dbReference type="RefSeq" id="WP_345211307.1">
    <property type="nucleotide sequence ID" value="NZ_BAABFT010000005.1"/>
</dbReference>
<dbReference type="CDD" id="cd06259">
    <property type="entry name" value="YdcF-like"/>
    <property type="match status" value="1"/>
</dbReference>
<sequence length="422" mass="47060">MYKILKCKSVLLALSYLFFYNTVSAQVGQPRAGYKLVSGNDWVKAKNYYLLTLLQYDKNAQALLAADAALTELAQKKLNSLRASLTECKDALCLPARLKFSTEEIGQVSARLTALYKPGNALDKLVKEHLAPSGTYIYYDAKSPAELLVKAWEQDAGAVNHAIEVYAEGKKPNYPQIDSISFDVTKKNYYILMYDCSAEVADVVNQQSLFFEAPLHAALVYLEINERRNAADCEPMATTANRAAAERVKQINWASYPYSHILVPGAGPDNPTTPLSGEGMLRCKAAARQYFAGKAPFVVVSGGAVHPFKTIYNEAVEMKKYMINSLHLPENAVIIEPHARHTTTNIRNDVRLVFRYGMPLAKPGLIVTDKYQNDFIITIDKRCISELKYVPHKLGKRLSETALEFYPVITSLQIDADEPMDP</sequence>
<proteinExistence type="predicted"/>